<gene>
    <name evidence="3" type="ORF">EV187_0315</name>
</gene>
<evidence type="ECO:0000313" key="3">
    <source>
        <dbReference type="EMBL" id="RZS67893.1"/>
    </source>
</evidence>
<evidence type="ECO:0000256" key="1">
    <source>
        <dbReference type="SAM" id="MobiDB-lite"/>
    </source>
</evidence>
<organism evidence="3 4">
    <name type="scientific">Agromyces ramosus</name>
    <dbReference type="NCBI Taxonomy" id="33879"/>
    <lineage>
        <taxon>Bacteria</taxon>
        <taxon>Bacillati</taxon>
        <taxon>Actinomycetota</taxon>
        <taxon>Actinomycetes</taxon>
        <taxon>Micrococcales</taxon>
        <taxon>Microbacteriaceae</taxon>
        <taxon>Agromyces</taxon>
    </lineage>
</organism>
<feature type="compositionally biased region" description="Low complexity" evidence="1">
    <location>
        <begin position="27"/>
        <end position="53"/>
    </location>
</feature>
<feature type="signal peptide" evidence="2">
    <location>
        <begin position="1"/>
        <end position="27"/>
    </location>
</feature>
<name>A0A4Q7MJV6_9MICO</name>
<keyword evidence="2" id="KW-0732">Signal</keyword>
<comment type="caution">
    <text evidence="3">The sequence shown here is derived from an EMBL/GenBank/DDBJ whole genome shotgun (WGS) entry which is preliminary data.</text>
</comment>
<keyword evidence="4" id="KW-1185">Reference proteome</keyword>
<evidence type="ECO:0000256" key="2">
    <source>
        <dbReference type="SAM" id="SignalP"/>
    </source>
</evidence>
<accession>A0A4Q7MJV6</accession>
<dbReference type="EMBL" id="SGWY01000001">
    <property type="protein sequence ID" value="RZS67893.1"/>
    <property type="molecule type" value="Genomic_DNA"/>
</dbReference>
<dbReference type="PROSITE" id="PS51257">
    <property type="entry name" value="PROKAR_LIPOPROTEIN"/>
    <property type="match status" value="1"/>
</dbReference>
<reference evidence="3 4" key="1">
    <citation type="submission" date="2019-02" db="EMBL/GenBank/DDBJ databases">
        <title>Genomic Encyclopedia of Type Strains, Phase IV (KMG-IV): sequencing the most valuable type-strain genomes for metagenomic binning, comparative biology and taxonomic classification.</title>
        <authorList>
            <person name="Goeker M."/>
        </authorList>
    </citation>
    <scope>NUCLEOTIDE SEQUENCE [LARGE SCALE GENOMIC DNA]</scope>
    <source>
        <strain evidence="3 4">DSM 43045</strain>
    </source>
</reference>
<protein>
    <submittedName>
        <fullName evidence="3">Uncharacterized protein</fullName>
    </submittedName>
</protein>
<dbReference type="Proteomes" id="UP000293289">
    <property type="component" value="Unassembled WGS sequence"/>
</dbReference>
<evidence type="ECO:0000313" key="4">
    <source>
        <dbReference type="Proteomes" id="UP000293289"/>
    </source>
</evidence>
<sequence>MNVRWARLALVAASIAALTGCVPGADATPSTPPAGTTASATPSPSTAPADDTPMQSPQVLDDPSTWIVSGAGIGPLKRGAAFDPAAPGTGPYAVEATACPNPLVTYLEGEGLANLSVVTEEDGSAIAFVQVTSWGTPGAVVSPSTAAGIRLGATLSELEAAYPGIQQTGTSNNSRLFAVEDSDGWIVFWMDDEAVVNISAVPTSNVPSELCG</sequence>
<feature type="chain" id="PRO_5020830339" evidence="2">
    <location>
        <begin position="28"/>
        <end position="212"/>
    </location>
</feature>
<proteinExistence type="predicted"/>
<dbReference type="AlphaFoldDB" id="A0A4Q7MJV6"/>
<feature type="region of interest" description="Disordered" evidence="1">
    <location>
        <begin position="27"/>
        <end position="64"/>
    </location>
</feature>